<evidence type="ECO:0000313" key="2">
    <source>
        <dbReference type="EMBL" id="MCK2221092.1"/>
    </source>
</evidence>
<proteinExistence type="predicted"/>
<dbReference type="Gene3D" id="3.10.450.50">
    <property type="match status" value="1"/>
</dbReference>
<dbReference type="CDD" id="cd00531">
    <property type="entry name" value="NTF2_like"/>
    <property type="match status" value="1"/>
</dbReference>
<evidence type="ECO:0000313" key="3">
    <source>
        <dbReference type="Proteomes" id="UP001317259"/>
    </source>
</evidence>
<feature type="domain" description="SnoaL-like" evidence="1">
    <location>
        <begin position="10"/>
        <end position="138"/>
    </location>
</feature>
<dbReference type="InterPro" id="IPR037401">
    <property type="entry name" value="SnoaL-like"/>
</dbReference>
<dbReference type="InterPro" id="IPR032710">
    <property type="entry name" value="NTF2-like_dom_sf"/>
</dbReference>
<evidence type="ECO:0000259" key="1">
    <source>
        <dbReference type="Pfam" id="PF13577"/>
    </source>
</evidence>
<sequence length="147" mass="16259">MTTTGIITPAELRAEVEQFYAAHFHLLDEGRAEEWALTFTDDGVFHPPGGREPVRGRAALAGGVGAGYRRLLEADEVHRHWHGMIEITPRAADGAVLVRCYALILATPSGGPTRTHLSCVCEDVLVRVEGRLLVRERRVHRDDQRGT</sequence>
<dbReference type="Proteomes" id="UP001317259">
    <property type="component" value="Unassembled WGS sequence"/>
</dbReference>
<keyword evidence="3" id="KW-1185">Reference proteome</keyword>
<dbReference type="EMBL" id="JAKRKC020000003">
    <property type="protein sequence ID" value="MCK2221092.1"/>
    <property type="molecule type" value="Genomic_DNA"/>
</dbReference>
<dbReference type="RefSeq" id="WP_242380808.1">
    <property type="nucleotide sequence ID" value="NZ_JAKRKC020000003.1"/>
</dbReference>
<accession>A0ABT0G918</accession>
<organism evidence="2 3">
    <name type="scientific">Actinomadura luzonensis</name>
    <dbReference type="NCBI Taxonomy" id="2805427"/>
    <lineage>
        <taxon>Bacteria</taxon>
        <taxon>Bacillati</taxon>
        <taxon>Actinomycetota</taxon>
        <taxon>Actinomycetes</taxon>
        <taxon>Streptosporangiales</taxon>
        <taxon>Thermomonosporaceae</taxon>
        <taxon>Actinomadura</taxon>
    </lineage>
</organism>
<gene>
    <name evidence="2" type="ORF">MF672_045920</name>
</gene>
<comment type="caution">
    <text evidence="2">The sequence shown here is derived from an EMBL/GenBank/DDBJ whole genome shotgun (WGS) entry which is preliminary data.</text>
</comment>
<protein>
    <submittedName>
        <fullName evidence="2">Nuclear transport factor 2 family protein</fullName>
    </submittedName>
</protein>
<name>A0ABT0G918_9ACTN</name>
<reference evidence="2 3" key="1">
    <citation type="submission" date="2022-04" db="EMBL/GenBank/DDBJ databases">
        <title>Genome draft of Actinomadura sp. ATCC 31491.</title>
        <authorList>
            <person name="Shi X."/>
            <person name="Du Y."/>
        </authorList>
    </citation>
    <scope>NUCLEOTIDE SEQUENCE [LARGE SCALE GENOMIC DNA]</scope>
    <source>
        <strain evidence="2 3">ATCC 31491</strain>
    </source>
</reference>
<dbReference type="SUPFAM" id="SSF54427">
    <property type="entry name" value="NTF2-like"/>
    <property type="match status" value="1"/>
</dbReference>
<dbReference type="Pfam" id="PF13577">
    <property type="entry name" value="SnoaL_4"/>
    <property type="match status" value="1"/>
</dbReference>